<sequence>MDAQAATEPRTHSDYTVGWVCALPKEQTAATAMLDHRHGDLPKPPNDHNTYTLGSIGNHNIVIACLPKGEIGTNSAATVATSMANAFPSIKIGLMVGIGGGIPPKVRLGDVVISSPVGQYPGVVQWDLGKAKEGGKFERTGSLNNPPASLRTALTKLETEHEMSGSKIPQYLEDLKNKWPNLALKYASCDHLKDPLDVLDDPVRSRRGCWALASMGSGAEQVAGTTVNTAGDRDGGKLRNIRVHYGLIASGNQVIKDATFRDRLDEEFGGHVLCVEMEAAGLMNNFPCIVIRGICDYADSHKNKDWQEHAAAVAAAFAKELLQYVQPSAVVGERPVKDILEQTLKQVHKETSATREDVTQIKSKLGKEEDKEVLDWLTKIDYGPQQSDYLKRRQPGTGQWLLDSEKFKGWLSASNQTLFCPGIPGAGKTILTSVVVDHLGSKFHNDPKIGIAYIYFNFQRQDKQTIDDLLASVLKQIAESQPSVPGSVKDLFDKHKTKRTRPLLDETLRVLQSVAATCSRVFIVVDALDECQTSESCRKRFLSELFNLQKMHGINIFATSRSITEIVDRFKTSISLEIRASTADVAQYLEGHISQLPSFVQQNRRLREEITAGISEAVDGMFLLAQIYLNLLYDKMTPNDIRSTLEVFRNRGQGRDEIQKVGALTSAYNQAMMRIDGQMPGCKKLAMEVLTWITCAKRQLTTLELQHALATKPGKSELDDGDLPCIGDMVSVCAGLVTVDENSGIIRLVHYTTQEYLEGTRPRWNPNAELAITTTCVTYLSFTVFETGFCTTKRKFEERLQSNPLYDYAARNWGHHARKAATSSQVVIDFLESKAKVEASSQALMATNWNRSYRRYGPKVPRNMTGLHLSGYFGVIEAADELLRSRPGPDLKDTYRRTPLWYAAQNGHEAVVKKLLAAGADVNTSTATSSGRTALQAAAGRGYLEVVEKLLIAGADVNTTVTFRGRTALQAAAEGGYLEVVEKLLAAGADVNAAAAICDGRTALQAAAGGGYLEVVEKLLIAGADINAITTGSLNSQTALQAAAGGGYLKVVEKLLVAGANVNAITITFNGRTALQAAAGGGYLKVVEKLLAAGADVNAAAASYDGQTALQAAAKGGYLEVVEKLLVAGADVNAAAATSDGRTALQAAAGGGYLEVVEKLLIAGADINAAASGGRTALQAAAGGGYLEVVEKLLIAGADINAITTGSLNSQTALQAAAGGGYLKVVEKLLVAGANVNAITITFNGRTALKQQLEEAILR</sequence>
<name>A0ABR0GMC5_9PEZI</name>
<feature type="repeat" description="ANK" evidence="2">
    <location>
        <begin position="1035"/>
        <end position="1067"/>
    </location>
</feature>
<dbReference type="InterPro" id="IPR036770">
    <property type="entry name" value="Ankyrin_rpt-contain_sf"/>
</dbReference>
<proteinExistence type="predicted"/>
<dbReference type="InterPro" id="IPR027417">
    <property type="entry name" value="P-loop_NTPase"/>
</dbReference>
<organism evidence="4 5">
    <name type="scientific">Podospora pseudocomata</name>
    <dbReference type="NCBI Taxonomy" id="2093779"/>
    <lineage>
        <taxon>Eukaryota</taxon>
        <taxon>Fungi</taxon>
        <taxon>Dikarya</taxon>
        <taxon>Ascomycota</taxon>
        <taxon>Pezizomycotina</taxon>
        <taxon>Sordariomycetes</taxon>
        <taxon>Sordariomycetidae</taxon>
        <taxon>Sordariales</taxon>
        <taxon>Podosporaceae</taxon>
        <taxon>Podospora</taxon>
    </lineage>
</organism>
<reference evidence="4 5" key="1">
    <citation type="journal article" date="2023" name="bioRxiv">
        <title>High-quality genome assemblies of four members of thePodospora anserinaspecies complex.</title>
        <authorList>
            <person name="Ament-Velasquez S.L."/>
            <person name="Vogan A.A."/>
            <person name="Wallerman O."/>
            <person name="Hartmann F."/>
            <person name="Gautier V."/>
            <person name="Silar P."/>
            <person name="Giraud T."/>
            <person name="Johannesson H."/>
        </authorList>
    </citation>
    <scope>NUCLEOTIDE SEQUENCE [LARGE SCALE GENOMIC DNA]</scope>
    <source>
        <strain evidence="4 5">CBS 415.72m</strain>
    </source>
</reference>
<accession>A0ABR0GMC5</accession>
<dbReference type="Gene3D" id="3.40.50.1580">
    <property type="entry name" value="Nucleoside phosphorylase domain"/>
    <property type="match status" value="1"/>
</dbReference>
<dbReference type="PANTHER" id="PTHR46082">
    <property type="entry name" value="ATP/GTP-BINDING PROTEIN-RELATED"/>
    <property type="match status" value="1"/>
</dbReference>
<dbReference type="Gene3D" id="3.40.50.300">
    <property type="entry name" value="P-loop containing nucleotide triphosphate hydrolases"/>
    <property type="match status" value="1"/>
</dbReference>
<feature type="repeat" description="ANK" evidence="2">
    <location>
        <begin position="1209"/>
        <end position="1241"/>
    </location>
</feature>
<dbReference type="PRINTS" id="PR01415">
    <property type="entry name" value="ANKYRIN"/>
</dbReference>
<dbReference type="Pfam" id="PF22939">
    <property type="entry name" value="WHD_GPIID"/>
    <property type="match status" value="1"/>
</dbReference>
<dbReference type="InterPro" id="IPR007111">
    <property type="entry name" value="NACHT_NTPase"/>
</dbReference>
<feature type="repeat" description="ANK" evidence="2">
    <location>
        <begin position="1140"/>
        <end position="1172"/>
    </location>
</feature>
<evidence type="ECO:0000313" key="5">
    <source>
        <dbReference type="Proteomes" id="UP001323405"/>
    </source>
</evidence>
<dbReference type="InterPro" id="IPR035994">
    <property type="entry name" value="Nucleoside_phosphorylase_sf"/>
</dbReference>
<keyword evidence="5" id="KW-1185">Reference proteome</keyword>
<evidence type="ECO:0000256" key="1">
    <source>
        <dbReference type="ARBA" id="ARBA00022737"/>
    </source>
</evidence>
<protein>
    <recommendedName>
        <fullName evidence="3">NACHT domain-containing protein</fullName>
    </recommendedName>
</protein>
<dbReference type="Gene3D" id="1.25.40.20">
    <property type="entry name" value="Ankyrin repeat-containing domain"/>
    <property type="match status" value="5"/>
</dbReference>
<dbReference type="InterPro" id="IPR000845">
    <property type="entry name" value="Nucleoside_phosphorylase_d"/>
</dbReference>
<feature type="domain" description="NACHT" evidence="3">
    <location>
        <begin position="416"/>
        <end position="562"/>
    </location>
</feature>
<evidence type="ECO:0000259" key="3">
    <source>
        <dbReference type="PROSITE" id="PS50837"/>
    </source>
</evidence>
<dbReference type="EMBL" id="JAFFHA010000004">
    <property type="protein sequence ID" value="KAK4656897.1"/>
    <property type="molecule type" value="Genomic_DNA"/>
</dbReference>
<dbReference type="Pfam" id="PF24883">
    <property type="entry name" value="NPHP3_N"/>
    <property type="match status" value="1"/>
</dbReference>
<dbReference type="PANTHER" id="PTHR46082:SF11">
    <property type="entry name" value="AAA+ ATPASE DOMAIN-CONTAINING PROTEIN-RELATED"/>
    <property type="match status" value="1"/>
</dbReference>
<feature type="repeat" description="ANK" evidence="2">
    <location>
        <begin position="930"/>
        <end position="962"/>
    </location>
</feature>
<evidence type="ECO:0000256" key="2">
    <source>
        <dbReference type="PROSITE-ProRule" id="PRU00023"/>
    </source>
</evidence>
<feature type="repeat" description="ANK" evidence="2">
    <location>
        <begin position="999"/>
        <end position="1031"/>
    </location>
</feature>
<dbReference type="InterPro" id="IPR056884">
    <property type="entry name" value="NPHP3-like_N"/>
</dbReference>
<dbReference type="Proteomes" id="UP001323405">
    <property type="component" value="Unassembled WGS sequence"/>
</dbReference>
<dbReference type="InterPro" id="IPR053137">
    <property type="entry name" value="NLR-like"/>
</dbReference>
<dbReference type="PROSITE" id="PS50837">
    <property type="entry name" value="NACHT"/>
    <property type="match status" value="1"/>
</dbReference>
<keyword evidence="2" id="KW-0040">ANK repeat</keyword>
<feature type="repeat" description="ANK" evidence="2">
    <location>
        <begin position="895"/>
        <end position="927"/>
    </location>
</feature>
<dbReference type="SUPFAM" id="SSF48403">
    <property type="entry name" value="Ankyrin repeat"/>
    <property type="match status" value="1"/>
</dbReference>
<dbReference type="InterPro" id="IPR002110">
    <property type="entry name" value="Ankyrin_rpt"/>
</dbReference>
<dbReference type="RefSeq" id="XP_062745872.1">
    <property type="nucleotide sequence ID" value="XM_062887725.1"/>
</dbReference>
<dbReference type="InterPro" id="IPR054471">
    <property type="entry name" value="GPIID_WHD"/>
</dbReference>
<comment type="caution">
    <text evidence="4">The sequence shown here is derived from an EMBL/GenBank/DDBJ whole genome shotgun (WGS) entry which is preliminary data.</text>
</comment>
<evidence type="ECO:0000313" key="4">
    <source>
        <dbReference type="EMBL" id="KAK4656897.1"/>
    </source>
</evidence>
<dbReference type="SMART" id="SM00248">
    <property type="entry name" value="ANK"/>
    <property type="match status" value="11"/>
</dbReference>
<gene>
    <name evidence="4" type="ORF">QC762_208180</name>
</gene>
<dbReference type="SUPFAM" id="SSF53167">
    <property type="entry name" value="Purine and uridine phosphorylases"/>
    <property type="match status" value="1"/>
</dbReference>
<feature type="repeat" description="ANK" evidence="2">
    <location>
        <begin position="1070"/>
        <end position="1102"/>
    </location>
</feature>
<feature type="repeat" description="ANK" evidence="2">
    <location>
        <begin position="964"/>
        <end position="996"/>
    </location>
</feature>
<dbReference type="SUPFAM" id="SSF52540">
    <property type="entry name" value="P-loop containing nucleoside triphosphate hydrolases"/>
    <property type="match status" value="1"/>
</dbReference>
<keyword evidence="1" id="KW-0677">Repeat</keyword>
<dbReference type="Pfam" id="PF12796">
    <property type="entry name" value="Ank_2"/>
    <property type="match status" value="5"/>
</dbReference>
<dbReference type="Pfam" id="PF01048">
    <property type="entry name" value="PNP_UDP_1"/>
    <property type="match status" value="2"/>
</dbReference>
<dbReference type="PROSITE" id="PS50088">
    <property type="entry name" value="ANK_REPEAT"/>
    <property type="match status" value="10"/>
</dbReference>
<dbReference type="GeneID" id="87907632"/>
<feature type="repeat" description="ANK" evidence="2">
    <location>
        <begin position="1173"/>
        <end position="1205"/>
    </location>
</feature>
<dbReference type="PROSITE" id="PS50297">
    <property type="entry name" value="ANK_REP_REGION"/>
    <property type="match status" value="10"/>
</dbReference>
<feature type="repeat" description="ANK" evidence="2">
    <location>
        <begin position="1105"/>
        <end position="1137"/>
    </location>
</feature>